<evidence type="ECO:0000256" key="1">
    <source>
        <dbReference type="SAM" id="SignalP"/>
    </source>
</evidence>
<evidence type="ECO:0000313" key="3">
    <source>
        <dbReference type="Proteomes" id="UP000742631"/>
    </source>
</evidence>
<dbReference type="Proteomes" id="UP000742631">
    <property type="component" value="Unassembled WGS sequence"/>
</dbReference>
<organism evidence="2 3">
    <name type="scientific">Methylorubrum populi</name>
    <dbReference type="NCBI Taxonomy" id="223967"/>
    <lineage>
        <taxon>Bacteria</taxon>
        <taxon>Pseudomonadati</taxon>
        <taxon>Pseudomonadota</taxon>
        <taxon>Alphaproteobacteria</taxon>
        <taxon>Hyphomicrobiales</taxon>
        <taxon>Methylobacteriaceae</taxon>
        <taxon>Methylorubrum</taxon>
    </lineage>
</organism>
<dbReference type="EMBL" id="DYYG01000031">
    <property type="protein sequence ID" value="HJE23905.1"/>
    <property type="molecule type" value="Genomic_DNA"/>
</dbReference>
<feature type="chain" id="PRO_5037939072" description="DUF4142 domain-containing protein" evidence="1">
    <location>
        <begin position="33"/>
        <end position="199"/>
    </location>
</feature>
<accession>A0A921E1R3</accession>
<reference evidence="2" key="1">
    <citation type="journal article" date="2021" name="PeerJ">
        <title>Extensive microbial diversity within the chicken gut microbiome revealed by metagenomics and culture.</title>
        <authorList>
            <person name="Gilroy R."/>
            <person name="Ravi A."/>
            <person name="Getino M."/>
            <person name="Pursley I."/>
            <person name="Horton D.L."/>
            <person name="Alikhan N.F."/>
            <person name="Baker D."/>
            <person name="Gharbi K."/>
            <person name="Hall N."/>
            <person name="Watson M."/>
            <person name="Adriaenssens E.M."/>
            <person name="Foster-Nyarko E."/>
            <person name="Jarju S."/>
            <person name="Secka A."/>
            <person name="Antonio M."/>
            <person name="Oren A."/>
            <person name="Chaudhuri R.R."/>
            <person name="La Ragione R."/>
            <person name="Hildebrand F."/>
            <person name="Pallen M.J."/>
        </authorList>
    </citation>
    <scope>NUCLEOTIDE SEQUENCE</scope>
    <source>
        <strain evidence="2">316</strain>
    </source>
</reference>
<protein>
    <recommendedName>
        <fullName evidence="4">DUF4142 domain-containing protein</fullName>
    </recommendedName>
</protein>
<evidence type="ECO:0000313" key="2">
    <source>
        <dbReference type="EMBL" id="HJE23905.1"/>
    </source>
</evidence>
<evidence type="ECO:0008006" key="4">
    <source>
        <dbReference type="Google" id="ProtNLM"/>
    </source>
</evidence>
<name>A0A921E1R3_9HYPH</name>
<gene>
    <name evidence="2" type="ORF">K8W01_09630</name>
</gene>
<reference evidence="2" key="2">
    <citation type="submission" date="2021-09" db="EMBL/GenBank/DDBJ databases">
        <authorList>
            <person name="Gilroy R."/>
        </authorList>
    </citation>
    <scope>NUCLEOTIDE SEQUENCE</scope>
    <source>
        <strain evidence="2">316</strain>
    </source>
</reference>
<comment type="caution">
    <text evidence="2">The sequence shown here is derived from an EMBL/GenBank/DDBJ whole genome shotgun (WGS) entry which is preliminary data.</text>
</comment>
<feature type="signal peptide" evidence="1">
    <location>
        <begin position="1"/>
        <end position="32"/>
    </location>
</feature>
<keyword evidence="1" id="KW-0732">Signal</keyword>
<proteinExistence type="predicted"/>
<sequence>MTILSRTRLASLLAASLAAAMPILLGAGPAQAQAKPAAAQPAGKAEAPQPGKEVALTQELIDGLVAAQVELAKLPGGQSDPKTVKRLEARAEAIAKKNGFASLAELQDASDSVDTVLAGIDPETGSYVGAAPLLEKQLAAVRADKTLSAKEKAVAVKEFEGAIAASKSVSPSEANIALVTKNFAKLSQAVSGGDGQKQK</sequence>
<dbReference type="AlphaFoldDB" id="A0A921E1R3"/>